<sequence length="48" mass="5519">SGRKAWNEWDAQVEKAKEARTLCRPVSRSKIVMMLRDIIRRLCGGDTS</sequence>
<evidence type="ECO:0000313" key="1">
    <source>
        <dbReference type="EMBL" id="GAG69838.1"/>
    </source>
</evidence>
<organism evidence="1">
    <name type="scientific">marine sediment metagenome</name>
    <dbReference type="NCBI Taxonomy" id="412755"/>
    <lineage>
        <taxon>unclassified sequences</taxon>
        <taxon>metagenomes</taxon>
        <taxon>ecological metagenomes</taxon>
    </lineage>
</organism>
<protein>
    <submittedName>
        <fullName evidence="1">Uncharacterized protein</fullName>
    </submittedName>
</protein>
<name>X1AAW9_9ZZZZ</name>
<proteinExistence type="predicted"/>
<gene>
    <name evidence="1" type="ORF">S01H4_18430</name>
</gene>
<comment type="caution">
    <text evidence="1">The sequence shown here is derived from an EMBL/GenBank/DDBJ whole genome shotgun (WGS) entry which is preliminary data.</text>
</comment>
<dbReference type="AlphaFoldDB" id="X1AAW9"/>
<feature type="non-terminal residue" evidence="1">
    <location>
        <position position="1"/>
    </location>
</feature>
<dbReference type="EMBL" id="BART01008170">
    <property type="protein sequence ID" value="GAG69838.1"/>
    <property type="molecule type" value="Genomic_DNA"/>
</dbReference>
<reference evidence="1" key="1">
    <citation type="journal article" date="2014" name="Front. Microbiol.">
        <title>High frequency of phylogenetically diverse reductive dehalogenase-homologous genes in deep subseafloor sedimentary metagenomes.</title>
        <authorList>
            <person name="Kawai M."/>
            <person name="Futagami T."/>
            <person name="Toyoda A."/>
            <person name="Takaki Y."/>
            <person name="Nishi S."/>
            <person name="Hori S."/>
            <person name="Arai W."/>
            <person name="Tsubouchi T."/>
            <person name="Morono Y."/>
            <person name="Uchiyama I."/>
            <person name="Ito T."/>
            <person name="Fujiyama A."/>
            <person name="Inagaki F."/>
            <person name="Takami H."/>
        </authorList>
    </citation>
    <scope>NUCLEOTIDE SEQUENCE</scope>
    <source>
        <strain evidence="1">Expedition CK06-06</strain>
    </source>
</reference>
<accession>X1AAW9</accession>